<protein>
    <submittedName>
        <fullName evidence="1">Uncharacterized protein</fullName>
    </submittedName>
</protein>
<dbReference type="KEGG" id="cng:CNAG_03387"/>
<evidence type="ECO:0000313" key="1">
    <source>
        <dbReference type="EMBL" id="AFR96607.2"/>
    </source>
</evidence>
<name>J9VQ59_CRYN9</name>
<reference evidence="1 2" key="1">
    <citation type="journal article" date="2014" name="PLoS Genet.">
        <title>Analysis of the genome and transcriptome of Cryptococcus neoformans var. grubii reveals complex RNA expression and microevolution leading to virulence attenuation.</title>
        <authorList>
            <person name="Janbon G."/>
            <person name="Ormerod K.L."/>
            <person name="Paulet D."/>
            <person name="Byrnes E.J.III."/>
            <person name="Yadav V."/>
            <person name="Chatterjee G."/>
            <person name="Mullapudi N."/>
            <person name="Hon C.C."/>
            <person name="Billmyre R.B."/>
            <person name="Brunel F."/>
            <person name="Bahn Y.S."/>
            <person name="Chen W."/>
            <person name="Chen Y."/>
            <person name="Chow E.W."/>
            <person name="Coppee J.Y."/>
            <person name="Floyd-Averette A."/>
            <person name="Gaillardin C."/>
            <person name="Gerik K.J."/>
            <person name="Goldberg J."/>
            <person name="Gonzalez-Hilarion S."/>
            <person name="Gujja S."/>
            <person name="Hamlin J.L."/>
            <person name="Hsueh Y.P."/>
            <person name="Ianiri G."/>
            <person name="Jones S."/>
            <person name="Kodira C.D."/>
            <person name="Kozubowski L."/>
            <person name="Lam W."/>
            <person name="Marra M."/>
            <person name="Mesner L.D."/>
            <person name="Mieczkowski P.A."/>
            <person name="Moyrand F."/>
            <person name="Nielsen K."/>
            <person name="Proux C."/>
            <person name="Rossignol T."/>
            <person name="Schein J.E."/>
            <person name="Sun S."/>
            <person name="Wollschlaeger C."/>
            <person name="Wood I.A."/>
            <person name="Zeng Q."/>
            <person name="Neuveglise C."/>
            <person name="Newlon C.S."/>
            <person name="Perfect J.R."/>
            <person name="Lodge J.K."/>
            <person name="Idnurm A."/>
            <person name="Stajich J.E."/>
            <person name="Kronstad J.W."/>
            <person name="Sanyal K."/>
            <person name="Heitman J."/>
            <person name="Fraser J.A."/>
            <person name="Cuomo C.A."/>
            <person name="Dietrich F.S."/>
        </authorList>
    </citation>
    <scope>NUCLEOTIDE SEQUENCE [LARGE SCALE GENOMIC DNA]</scope>
    <source>
        <strain evidence="2">H99 / ATCC 208821 / CBS 10515 / FGSC 9487</strain>
    </source>
</reference>
<gene>
    <name evidence="1" type="ORF">CNAG_03387</name>
</gene>
<dbReference type="RefSeq" id="XP_012050937.1">
    <property type="nucleotide sequence ID" value="XM_012195547.1"/>
</dbReference>
<dbReference type="EMBL" id="CP003827">
    <property type="protein sequence ID" value="AFR96607.2"/>
    <property type="molecule type" value="Genomic_DNA"/>
</dbReference>
<dbReference type="GeneID" id="23886895"/>
<proteinExistence type="predicted"/>
<accession>J9VQ59</accession>
<dbReference type="HOGENOM" id="CLU_1354564_0_0_1"/>
<organism evidence="1 2">
    <name type="scientific">Cryptococcus neoformans (strain H99 / ATCC 208821 / CBS 10515 / FGSC 9487)</name>
    <name type="common">Cryptococcus neoformans var. grubii serotype A</name>
    <dbReference type="NCBI Taxonomy" id="235443"/>
    <lineage>
        <taxon>Eukaryota</taxon>
        <taxon>Fungi</taxon>
        <taxon>Dikarya</taxon>
        <taxon>Basidiomycota</taxon>
        <taxon>Agaricomycotina</taxon>
        <taxon>Tremellomycetes</taxon>
        <taxon>Tremellales</taxon>
        <taxon>Cryptococcaceae</taxon>
        <taxon>Cryptococcus</taxon>
        <taxon>Cryptococcus neoformans species complex</taxon>
    </lineage>
</organism>
<keyword evidence="2" id="KW-1185">Reference proteome</keyword>
<dbReference type="AlphaFoldDB" id="J9VQ59"/>
<evidence type="ECO:0000313" key="2">
    <source>
        <dbReference type="Proteomes" id="UP000010091"/>
    </source>
</evidence>
<dbReference type="Proteomes" id="UP000010091">
    <property type="component" value="Chromosome 8"/>
</dbReference>
<dbReference type="VEuPathDB" id="FungiDB:CNAG_03387"/>
<sequence length="202" mass="22703">MGSPRSLVVVGYNPNSHLDSIRSLPVAERPQPTKVFHLPWEYLDSSIGFRLQQSVPKGTQGATVNTLRVPEIHATKGMVDEQLIQMFESPNVSEPHNLPSDLAEGFYPNPNKPTLPELLKVQHRSLWLSIQKHLKPPSYPSPEAVVRLWHCRCGDDSVVYRQMLQRAFKVPISETLHDWLSAQGTEARSQAEGTSFGRVDDC</sequence>